<keyword evidence="10" id="KW-0812">Transmembrane</keyword>
<evidence type="ECO:0000256" key="9">
    <source>
        <dbReference type="SAM" id="MobiDB-lite"/>
    </source>
</evidence>
<dbReference type="Pfam" id="PF22191">
    <property type="entry name" value="IBR_1"/>
    <property type="match status" value="1"/>
</dbReference>
<dbReference type="GO" id="GO:0061630">
    <property type="term" value="F:ubiquitin protein ligase activity"/>
    <property type="evidence" value="ECO:0007669"/>
    <property type="project" value="UniProtKB-EC"/>
</dbReference>
<evidence type="ECO:0000256" key="6">
    <source>
        <dbReference type="ARBA" id="ARBA00022771"/>
    </source>
</evidence>
<evidence type="ECO:0000256" key="10">
    <source>
        <dbReference type="SAM" id="Phobius"/>
    </source>
</evidence>
<dbReference type="InterPro" id="IPR031127">
    <property type="entry name" value="E3_UB_ligase_RBR"/>
</dbReference>
<keyword evidence="3" id="KW-0808">Transferase</keyword>
<dbReference type="GO" id="GO:0008270">
    <property type="term" value="F:zinc ion binding"/>
    <property type="evidence" value="ECO:0007669"/>
    <property type="project" value="UniProtKB-KW"/>
</dbReference>
<dbReference type="InterPro" id="IPR002867">
    <property type="entry name" value="IBR_dom"/>
</dbReference>
<accession>A0A818TX24</accession>
<dbReference type="InterPro" id="IPR044066">
    <property type="entry name" value="TRIAD_supradom"/>
</dbReference>
<dbReference type="EC" id="2.3.2.31" evidence="2"/>
<dbReference type="Proteomes" id="UP000663844">
    <property type="component" value="Unassembled WGS sequence"/>
</dbReference>
<dbReference type="SMART" id="SM00647">
    <property type="entry name" value="IBR"/>
    <property type="match status" value="2"/>
</dbReference>
<name>A0A818TX24_9BILA</name>
<feature type="transmembrane region" description="Helical" evidence="10">
    <location>
        <begin position="372"/>
        <end position="394"/>
    </location>
</feature>
<feature type="region of interest" description="Disordered" evidence="9">
    <location>
        <begin position="80"/>
        <end position="101"/>
    </location>
</feature>
<organism evidence="12 13">
    <name type="scientific">Adineta steineri</name>
    <dbReference type="NCBI Taxonomy" id="433720"/>
    <lineage>
        <taxon>Eukaryota</taxon>
        <taxon>Metazoa</taxon>
        <taxon>Spiralia</taxon>
        <taxon>Gnathifera</taxon>
        <taxon>Rotifera</taxon>
        <taxon>Eurotatoria</taxon>
        <taxon>Bdelloidea</taxon>
        <taxon>Adinetida</taxon>
        <taxon>Adinetidae</taxon>
        <taxon>Adineta</taxon>
    </lineage>
</organism>
<comment type="catalytic activity">
    <reaction evidence="1">
        <text>[E2 ubiquitin-conjugating enzyme]-S-ubiquitinyl-L-cysteine + [acceptor protein]-L-lysine = [E2 ubiquitin-conjugating enzyme]-L-cysteine + [acceptor protein]-N(6)-ubiquitinyl-L-lysine.</text>
        <dbReference type="EC" id="2.3.2.31"/>
    </reaction>
</comment>
<evidence type="ECO:0000256" key="3">
    <source>
        <dbReference type="ARBA" id="ARBA00022679"/>
    </source>
</evidence>
<keyword evidence="6" id="KW-0863">Zinc-finger</keyword>
<dbReference type="Pfam" id="PF01485">
    <property type="entry name" value="IBR"/>
    <property type="match status" value="1"/>
</dbReference>
<keyword evidence="7" id="KW-0833">Ubl conjugation pathway</keyword>
<evidence type="ECO:0000259" key="11">
    <source>
        <dbReference type="PROSITE" id="PS51873"/>
    </source>
</evidence>
<dbReference type="GO" id="GO:0016567">
    <property type="term" value="P:protein ubiquitination"/>
    <property type="evidence" value="ECO:0007669"/>
    <property type="project" value="InterPro"/>
</dbReference>
<reference evidence="12" key="1">
    <citation type="submission" date="2021-02" db="EMBL/GenBank/DDBJ databases">
        <authorList>
            <person name="Nowell W R."/>
        </authorList>
    </citation>
    <scope>NUCLEOTIDE SEQUENCE</scope>
</reference>
<keyword evidence="4" id="KW-0479">Metal-binding</keyword>
<evidence type="ECO:0000256" key="1">
    <source>
        <dbReference type="ARBA" id="ARBA00001798"/>
    </source>
</evidence>
<feature type="domain" description="RING-type" evidence="11">
    <location>
        <begin position="115"/>
        <end position="347"/>
    </location>
</feature>
<dbReference type="EMBL" id="CAJOAZ010000647">
    <property type="protein sequence ID" value="CAF3690005.1"/>
    <property type="molecule type" value="Genomic_DNA"/>
</dbReference>
<keyword evidence="10" id="KW-0472">Membrane</keyword>
<dbReference type="InterPro" id="IPR047551">
    <property type="entry name" value="BRcat_RBR_RNF217"/>
</dbReference>
<evidence type="ECO:0000256" key="2">
    <source>
        <dbReference type="ARBA" id="ARBA00012251"/>
    </source>
</evidence>
<evidence type="ECO:0000256" key="4">
    <source>
        <dbReference type="ARBA" id="ARBA00022723"/>
    </source>
</evidence>
<evidence type="ECO:0000313" key="12">
    <source>
        <dbReference type="EMBL" id="CAF3690005.1"/>
    </source>
</evidence>
<evidence type="ECO:0000256" key="7">
    <source>
        <dbReference type="ARBA" id="ARBA00022786"/>
    </source>
</evidence>
<evidence type="ECO:0000256" key="5">
    <source>
        <dbReference type="ARBA" id="ARBA00022737"/>
    </source>
</evidence>
<dbReference type="SUPFAM" id="SSF57850">
    <property type="entry name" value="RING/U-box"/>
    <property type="match status" value="3"/>
</dbReference>
<sequence>MKESIPLETCHVNSLNQCAVSNKSDIIPADPQSIVLTTSTTSLTIADIDVDAIQHEQLITDPLIVTPVSENLDEEFLPVDEENDTVNASVDDEDESTTTTGSFHSRILAGAEKYFLMSCPICLQAAVLLSSSSCCTFECCVSCWCSHISATLNDGRIKIPCMSNDCNKCLRRESIMNFMRHDSVLHDRYLKLYANANQSPRAKTCPRCSHLYSLDEINPMVLTKTDKKSKDKINTKKIPKQVQCSECSLVWCFRCSAPWHENFTCKQFIKGDKLLLKWVTQENDDQRNARKCPKCSTFIQRNGGCPHMTCSSCACEFCYLCGRRYCKIPFIGQHGSKFSVFGCPKNLHPNKPWLRRTIRGTIATGVVIASPIVAVGAVTAAVTILPTVGIYRLVKRARARRRAHQLIVSALVRDYSTEEEDTGHAHFDPHLDMNAEVARYRAELEEELPMHDDFDPELDGIAEMAHYRALLEERVANYANEIFPLAIFADMDVVGLVLDNA</sequence>
<feature type="compositionally biased region" description="Acidic residues" evidence="9">
    <location>
        <begin position="80"/>
        <end position="96"/>
    </location>
</feature>
<keyword evidence="5" id="KW-0677">Repeat</keyword>
<evidence type="ECO:0000256" key="8">
    <source>
        <dbReference type="ARBA" id="ARBA00022833"/>
    </source>
</evidence>
<dbReference type="PANTHER" id="PTHR11685">
    <property type="entry name" value="RBR FAMILY RING FINGER AND IBR DOMAIN-CONTAINING"/>
    <property type="match status" value="1"/>
</dbReference>
<dbReference type="PROSITE" id="PS51873">
    <property type="entry name" value="TRIAD"/>
    <property type="match status" value="1"/>
</dbReference>
<dbReference type="Gene3D" id="1.20.120.1750">
    <property type="match status" value="1"/>
</dbReference>
<keyword evidence="8" id="KW-0862">Zinc</keyword>
<dbReference type="AlphaFoldDB" id="A0A818TX24"/>
<protein>
    <recommendedName>
        <fullName evidence="2">RBR-type E3 ubiquitin transferase</fullName>
        <ecNumber evidence="2">2.3.2.31</ecNumber>
    </recommendedName>
</protein>
<comment type="caution">
    <text evidence="12">The sequence shown here is derived from an EMBL/GenBank/DDBJ whole genome shotgun (WGS) entry which is preliminary data.</text>
</comment>
<dbReference type="CDD" id="cd20342">
    <property type="entry name" value="BRcat_RBR_RNF217"/>
    <property type="match status" value="1"/>
</dbReference>
<keyword evidence="10" id="KW-1133">Transmembrane helix</keyword>
<evidence type="ECO:0000313" key="13">
    <source>
        <dbReference type="Proteomes" id="UP000663844"/>
    </source>
</evidence>
<gene>
    <name evidence="12" type="ORF">OXD698_LOCUS11531</name>
</gene>
<proteinExistence type="predicted"/>